<dbReference type="PROSITE" id="PS00678">
    <property type="entry name" value="WD_REPEATS_1"/>
    <property type="match status" value="1"/>
</dbReference>
<feature type="region of interest" description="Disordered" evidence="2">
    <location>
        <begin position="296"/>
        <end position="327"/>
    </location>
</feature>
<feature type="compositionally biased region" description="Polar residues" evidence="2">
    <location>
        <begin position="105"/>
        <end position="120"/>
    </location>
</feature>
<dbReference type="InterPro" id="IPR019775">
    <property type="entry name" value="WD40_repeat_CS"/>
</dbReference>
<dbReference type="GO" id="GO:0034388">
    <property type="term" value="C:Pwp2p-containing subcomplex of 90S preribosome"/>
    <property type="evidence" value="ECO:0007669"/>
    <property type="project" value="TreeGrafter"/>
</dbReference>
<evidence type="ECO:0000256" key="1">
    <source>
        <dbReference type="PROSITE-ProRule" id="PRU00221"/>
    </source>
</evidence>
<name>A0A9K3LA24_9STRA</name>
<dbReference type="Pfam" id="PF25168">
    <property type="entry name" value="Beta-prop_WDR36-Utp21_2nd"/>
    <property type="match status" value="2"/>
</dbReference>
<feature type="compositionally biased region" description="Basic and acidic residues" evidence="2">
    <location>
        <begin position="1116"/>
        <end position="1127"/>
    </location>
</feature>
<evidence type="ECO:0000259" key="4">
    <source>
        <dbReference type="Pfam" id="PF25171"/>
    </source>
</evidence>
<dbReference type="Pfam" id="PF04192">
    <property type="entry name" value="Utp21"/>
    <property type="match status" value="1"/>
</dbReference>
<dbReference type="SMART" id="SM00320">
    <property type="entry name" value="WD40"/>
    <property type="match status" value="7"/>
</dbReference>
<dbReference type="InterPro" id="IPR007319">
    <property type="entry name" value="WDR36/Utp21_C"/>
</dbReference>
<feature type="repeat" description="WD" evidence="1">
    <location>
        <begin position="910"/>
        <end position="951"/>
    </location>
</feature>
<dbReference type="PROSITE" id="PS50294">
    <property type="entry name" value="WD_REPEATS_REGION"/>
    <property type="match status" value="1"/>
</dbReference>
<dbReference type="OrthoDB" id="10250769at2759"/>
<dbReference type="InterPro" id="IPR059157">
    <property type="entry name" value="WDR36-Utp21_N"/>
</dbReference>
<feature type="region of interest" description="Disordered" evidence="2">
    <location>
        <begin position="1081"/>
        <end position="1157"/>
    </location>
</feature>
<feature type="compositionally biased region" description="Acidic residues" evidence="2">
    <location>
        <begin position="1128"/>
        <end position="1139"/>
    </location>
</feature>
<reference evidence="5" key="1">
    <citation type="journal article" date="2021" name="Sci. Rep.">
        <title>Diploid genomic architecture of Nitzschia inconspicua, an elite biomass production diatom.</title>
        <authorList>
            <person name="Oliver A."/>
            <person name="Podell S."/>
            <person name="Pinowska A."/>
            <person name="Traller J.C."/>
            <person name="Smith S.R."/>
            <person name="McClure R."/>
            <person name="Beliaev A."/>
            <person name="Bohutskyi P."/>
            <person name="Hill E.A."/>
            <person name="Rabines A."/>
            <person name="Zheng H."/>
            <person name="Allen L.Z."/>
            <person name="Kuo A."/>
            <person name="Grigoriev I.V."/>
            <person name="Allen A.E."/>
            <person name="Hazlebeck D."/>
            <person name="Allen E.E."/>
        </authorList>
    </citation>
    <scope>NUCLEOTIDE SEQUENCE</scope>
    <source>
        <strain evidence="5">Hildebrandi</strain>
    </source>
</reference>
<keyword evidence="1" id="KW-0853">WD repeat</keyword>
<proteinExistence type="predicted"/>
<feature type="region of interest" description="Disordered" evidence="2">
    <location>
        <begin position="1"/>
        <end position="120"/>
    </location>
</feature>
<evidence type="ECO:0000259" key="3">
    <source>
        <dbReference type="Pfam" id="PF04192"/>
    </source>
</evidence>
<organism evidence="5 6">
    <name type="scientific">Nitzschia inconspicua</name>
    <dbReference type="NCBI Taxonomy" id="303405"/>
    <lineage>
        <taxon>Eukaryota</taxon>
        <taxon>Sar</taxon>
        <taxon>Stramenopiles</taxon>
        <taxon>Ochrophyta</taxon>
        <taxon>Bacillariophyta</taxon>
        <taxon>Bacillariophyceae</taxon>
        <taxon>Bacillariophycidae</taxon>
        <taxon>Bacillariales</taxon>
        <taxon>Bacillariaceae</taxon>
        <taxon>Nitzschia</taxon>
    </lineage>
</organism>
<feature type="compositionally biased region" description="Basic and acidic residues" evidence="2">
    <location>
        <begin position="22"/>
        <end position="31"/>
    </location>
</feature>
<dbReference type="GO" id="GO:0032040">
    <property type="term" value="C:small-subunit processome"/>
    <property type="evidence" value="ECO:0007669"/>
    <property type="project" value="InterPro"/>
</dbReference>
<evidence type="ECO:0000313" key="5">
    <source>
        <dbReference type="EMBL" id="KAG7357588.1"/>
    </source>
</evidence>
<dbReference type="EMBL" id="JAGRRH010000015">
    <property type="protein sequence ID" value="KAG7357588.1"/>
    <property type="molecule type" value="Genomic_DNA"/>
</dbReference>
<feature type="domain" description="WDR36/Utp21 C-terminal" evidence="3">
    <location>
        <begin position="1056"/>
        <end position="1333"/>
    </location>
</feature>
<evidence type="ECO:0000256" key="2">
    <source>
        <dbReference type="SAM" id="MobiDB-lite"/>
    </source>
</evidence>
<feature type="domain" description="WDR36/Utp21 N-terminal" evidence="4">
    <location>
        <begin position="335"/>
        <end position="560"/>
    </location>
</feature>
<accession>A0A9K3LA24</accession>
<sequence>MVTTRQSPRRSSNNNNKKKAPKKQEPSEPKKPQRKGIRSKEETEAIDGTQQDRKEPPTAKAEDDASSQHSETPQAVSSSSSSSSSSDDEEEELNIKVNPNKVLVNKSTSTSTSNEDNKTVSTVHRGFSRLFSPYRTLGVVADGPFHLLPNQNSANAVVCASIGERFHMVQCDKLQPVLVSHAVPGLPNRSTNTNQHQHQHHPVTATGPQKILHIVSDNALSISVVTHGRHRATRVSLFQRTQPTETIETICPTSKWTIVDLLHLGKIQRIMTGEKRDKKENAALIAVILSKGKNYNGTDDDTDDDDNDSDDDSHQNIDADDDDDDDGQCRGQVVLMVASRMTLSVHKRIKLNNFISFCPRVAMHPPTYVNKIVIGGCCDKTGRDALVLVNVRTGKLIHTFRCLEKESAKVKSEITSLEPSPAIDTIALGNSKGVVHLVNIRCDRLLFSLRHQSKNSQKAPTITSMSFRNDGSALKYGIAPLAVGRSDGTITIWDLSPPNQDDADELGDDHTTTVMGRTVLCEMERVHYPGGVSKLQYLPQEPLLISTGNRSNALLMHIFDNPDHSGRILRQRRGHTAPPKCIRYLHPGAGANGGILANMADGTDAHACEILSTGGNDQTLRKFSTVRSVLDKEFSQGKGLEKRAKELGMKDKKALLLPPVTAIATSEMRSRDWGDLVTIHKNHPFVYVWSSKNGAQTGPILRQDDWNVSAMKKQPSPKTHATSVAISTCGNYALVGTQGGTIYKYNVQSGMTRGTFPPNDTSDKKVDKMKDAGDIRRTFKALEKKMKLSNRASNAEKEELDRIEAAKAEQRLRMKIKLASHHGHAVTGIAVDSVNRTVISVGQDAKLILWSFASHAPHKKSPSELPAPASMLRHVKDSDLAAIVLDDYSTLLFDCTTFSIVRRFGAGKSLARHSGPVSDVSFSPDGRSLYTASLDGTIRVWDVPTNSCIDWLGFSTPPTSLTVSPTGEYLATTHTGKLGISLWSDRSFYQTVHVEGNITPISPARMDDPAPIAEIESKDGDRADIDAFEAEEPVVPTGKSLPEESAKSGAATAKQEGLVTLSGLPPAHWKNLFHLELVKQRNKPKEPPKKPPTAPFFLQWRPGVNSSGEPPTNPETTEKGPDDKVNDDWDAVWSDDDDATGVGNDEIAGLPPLEETNKRSNEALENEAIDDGQHKKRKISHYRSQLASLLEECANNPKSVSVRFRRVTEYVGTLGPSAIDVSLSGLCNGAHDLEEGLPLLILASRWLIEACQSRERFDAVNAYLHRFLYLHSNMLAGIEHLSEGGGEKLHDGEKQEMQRQELKSYISQLKEAQRSGSDVLQGEMQNTLCLLRHFSRMV</sequence>
<keyword evidence="6" id="KW-1185">Reference proteome</keyword>
<gene>
    <name evidence="5" type="ORF">IV203_002276</name>
</gene>
<reference evidence="5" key="2">
    <citation type="submission" date="2021-04" db="EMBL/GenBank/DDBJ databases">
        <authorList>
            <person name="Podell S."/>
        </authorList>
    </citation>
    <scope>NUCLEOTIDE SEQUENCE</scope>
    <source>
        <strain evidence="5">Hildebrandi</strain>
    </source>
</reference>
<feature type="compositionally biased region" description="Low complexity" evidence="2">
    <location>
        <begin position="1"/>
        <end position="15"/>
    </location>
</feature>
<feature type="region of interest" description="Disordered" evidence="2">
    <location>
        <begin position="1030"/>
        <end position="1053"/>
    </location>
</feature>
<dbReference type="Proteomes" id="UP000693970">
    <property type="component" value="Unassembled WGS sequence"/>
</dbReference>
<dbReference type="PANTHER" id="PTHR22840">
    <property type="entry name" value="WD REPEAT-CONTAINING PROTEIN 36"/>
    <property type="match status" value="1"/>
</dbReference>
<feature type="compositionally biased region" description="Basic and acidic residues" evidence="2">
    <location>
        <begin position="50"/>
        <end position="63"/>
    </location>
</feature>
<protein>
    <submittedName>
        <fullName evidence="5">WD40 repeat-containing protein</fullName>
    </submittedName>
</protein>
<comment type="caution">
    <text evidence="5">The sequence shown here is derived from an EMBL/GenBank/DDBJ whole genome shotgun (WGS) entry which is preliminary data.</text>
</comment>
<evidence type="ECO:0000313" key="6">
    <source>
        <dbReference type="Proteomes" id="UP000693970"/>
    </source>
</evidence>
<dbReference type="PROSITE" id="PS50082">
    <property type="entry name" value="WD_REPEATS_2"/>
    <property type="match status" value="1"/>
</dbReference>
<dbReference type="GO" id="GO:0006364">
    <property type="term" value="P:rRNA processing"/>
    <property type="evidence" value="ECO:0007669"/>
    <property type="project" value="InterPro"/>
</dbReference>
<feature type="compositionally biased region" description="Acidic residues" evidence="2">
    <location>
        <begin position="298"/>
        <end position="311"/>
    </location>
</feature>
<feature type="compositionally biased region" description="Polar residues" evidence="2">
    <location>
        <begin position="67"/>
        <end position="76"/>
    </location>
</feature>
<dbReference type="InterPro" id="IPR001680">
    <property type="entry name" value="WD40_rpt"/>
</dbReference>
<dbReference type="Pfam" id="PF25171">
    <property type="entry name" value="Beta-prop_WDR36-Utp21_1st"/>
    <property type="match status" value="1"/>
</dbReference>
<dbReference type="PANTHER" id="PTHR22840:SF12">
    <property type="entry name" value="WD REPEAT-CONTAINING PROTEIN 36"/>
    <property type="match status" value="1"/>
</dbReference>